<comment type="caution">
    <text evidence="1">The sequence shown here is derived from an EMBL/GenBank/DDBJ whole genome shotgun (WGS) entry which is preliminary data.</text>
</comment>
<dbReference type="Proteomes" id="UP001165064">
    <property type="component" value="Unassembled WGS sequence"/>
</dbReference>
<reference evidence="1" key="1">
    <citation type="submission" date="2023-04" db="EMBL/GenBank/DDBJ databases">
        <title>Ambrosiozyma monospora NBRC 10751.</title>
        <authorList>
            <person name="Ichikawa N."/>
            <person name="Sato H."/>
            <person name="Tonouchi N."/>
        </authorList>
    </citation>
    <scope>NUCLEOTIDE SEQUENCE</scope>
    <source>
        <strain evidence="1">NBRC 10751</strain>
    </source>
</reference>
<gene>
    <name evidence="1" type="ORF">Amon02_000812600</name>
</gene>
<keyword evidence="2" id="KW-1185">Reference proteome</keyword>
<accession>A0ACB5TDY1</accession>
<proteinExistence type="predicted"/>
<evidence type="ECO:0000313" key="2">
    <source>
        <dbReference type="Proteomes" id="UP001165064"/>
    </source>
</evidence>
<sequence length="167" mass="18459">MENDPISDYLLLSQCVIYITRNGSLYRVDLPNDNDQTSDAPVPGDVHKLTNFHSYANIHRVDKFSREMPKFVRISGHFHNFAVVTDDSQLLLGQIGNEFPKIIDELQPASLNSTSDDGNHHGIVSVAVGVEHYLALNDKGEVYSWGMETGSCGACGLGRRNQVINKG</sequence>
<name>A0ACB5TDY1_AMBMO</name>
<evidence type="ECO:0000313" key="1">
    <source>
        <dbReference type="EMBL" id="GME86969.1"/>
    </source>
</evidence>
<protein>
    <submittedName>
        <fullName evidence="1">Unnamed protein product</fullName>
    </submittedName>
</protein>
<organism evidence="1 2">
    <name type="scientific">Ambrosiozyma monospora</name>
    <name type="common">Yeast</name>
    <name type="synonym">Endomycopsis monosporus</name>
    <dbReference type="NCBI Taxonomy" id="43982"/>
    <lineage>
        <taxon>Eukaryota</taxon>
        <taxon>Fungi</taxon>
        <taxon>Dikarya</taxon>
        <taxon>Ascomycota</taxon>
        <taxon>Saccharomycotina</taxon>
        <taxon>Pichiomycetes</taxon>
        <taxon>Pichiales</taxon>
        <taxon>Pichiaceae</taxon>
        <taxon>Ambrosiozyma</taxon>
    </lineage>
</organism>
<dbReference type="EMBL" id="BSXS01007033">
    <property type="protein sequence ID" value="GME86969.1"/>
    <property type="molecule type" value="Genomic_DNA"/>
</dbReference>